<feature type="transmembrane region" description="Helical" evidence="6">
    <location>
        <begin position="294"/>
        <end position="318"/>
    </location>
</feature>
<dbReference type="EMBL" id="JAAGOX010000011">
    <property type="protein sequence ID" value="NDW44643.1"/>
    <property type="molecule type" value="Genomic_DNA"/>
</dbReference>
<feature type="transmembrane region" description="Helical" evidence="6">
    <location>
        <begin position="102"/>
        <end position="120"/>
    </location>
</feature>
<evidence type="ECO:0000256" key="1">
    <source>
        <dbReference type="ARBA" id="ARBA00004651"/>
    </source>
</evidence>
<dbReference type="PANTHER" id="PTHR43124">
    <property type="entry name" value="PURINE EFFLUX PUMP PBUE"/>
    <property type="match status" value="1"/>
</dbReference>
<dbReference type="InterPro" id="IPR020846">
    <property type="entry name" value="MFS_dom"/>
</dbReference>
<sequence>MPKRWVVLFVLFFARTVMAIQFQSVAALSPFIMDSLAITLTEIGILIGLFSGPGIIVAVAGGAVASWFGDKRTVIASLVLMVVGAAIFTTTTTLAWAVAGRIISAVGGLVLNVLMTKMVIDWFAGRNVSTALAIFISSWPVGIALGLLILPPIAANADLRTAWMALTILTVAALLLFAFVYKLPPGAVAGNPRISFSALPWTPLAFAAILWGLYNCAFAMIFSFGTLVLAERGMPVIAASSAISFYIIAGAISIPVGGWLADRTGQPDRIILVSLIGGMLVFPAVLYLPNSFLLAVLVLGGLLAGLAPGPVVAMPGLILTPDMRAFGTGVFYSIYYVLMMIAPALAGALADFVGDVSVAFVLGAGMMLLAILAHWAFRQTASPPQVAGS</sequence>
<proteinExistence type="predicted"/>
<evidence type="ECO:0000313" key="8">
    <source>
        <dbReference type="EMBL" id="NDW44643.1"/>
    </source>
</evidence>
<feature type="transmembrane region" description="Helical" evidence="6">
    <location>
        <begin position="75"/>
        <end position="96"/>
    </location>
</feature>
<feature type="transmembrane region" description="Helical" evidence="6">
    <location>
        <begin position="356"/>
        <end position="377"/>
    </location>
</feature>
<feature type="transmembrane region" description="Helical" evidence="6">
    <location>
        <begin position="162"/>
        <end position="183"/>
    </location>
</feature>
<dbReference type="AlphaFoldDB" id="A0A6B2NNU4"/>
<dbReference type="PANTHER" id="PTHR43124:SF3">
    <property type="entry name" value="CHLORAMPHENICOL EFFLUX PUMP RV0191"/>
    <property type="match status" value="1"/>
</dbReference>
<evidence type="ECO:0000256" key="3">
    <source>
        <dbReference type="ARBA" id="ARBA00022692"/>
    </source>
</evidence>
<dbReference type="RefSeq" id="WP_164128624.1">
    <property type="nucleotide sequence ID" value="NZ_JAAGOX010000011.1"/>
</dbReference>
<dbReference type="Gene3D" id="1.20.1250.20">
    <property type="entry name" value="MFS general substrate transporter like domains"/>
    <property type="match status" value="2"/>
</dbReference>
<dbReference type="Pfam" id="PF07690">
    <property type="entry name" value="MFS_1"/>
    <property type="match status" value="1"/>
</dbReference>
<reference evidence="8" key="1">
    <citation type="submission" date="2020-02" db="EMBL/GenBank/DDBJ databases">
        <title>Delineation of the pyrene-degrading pathway in Roseobacter clade bacteria by genomic analysis.</title>
        <authorList>
            <person name="Zhou H."/>
            <person name="Wang H."/>
        </authorList>
    </citation>
    <scope>NUCLEOTIDE SEQUENCE</scope>
    <source>
        <strain evidence="8">PrR005</strain>
    </source>
</reference>
<dbReference type="PROSITE" id="PS50850">
    <property type="entry name" value="MFS"/>
    <property type="match status" value="1"/>
</dbReference>
<feature type="transmembrane region" description="Helical" evidence="6">
    <location>
        <begin position="204"/>
        <end position="230"/>
    </location>
</feature>
<dbReference type="SUPFAM" id="SSF103473">
    <property type="entry name" value="MFS general substrate transporter"/>
    <property type="match status" value="1"/>
</dbReference>
<keyword evidence="2" id="KW-1003">Cell membrane</keyword>
<evidence type="ECO:0000259" key="7">
    <source>
        <dbReference type="PROSITE" id="PS50850"/>
    </source>
</evidence>
<accession>A0A6B2NNU4</accession>
<gene>
    <name evidence="8" type="ORF">G0P99_06715</name>
</gene>
<protein>
    <submittedName>
        <fullName evidence="8">MFS transporter</fullName>
    </submittedName>
</protein>
<dbReference type="InterPro" id="IPR050189">
    <property type="entry name" value="MFS_Efflux_Transporters"/>
</dbReference>
<dbReference type="GO" id="GO:0022857">
    <property type="term" value="F:transmembrane transporter activity"/>
    <property type="evidence" value="ECO:0007669"/>
    <property type="project" value="InterPro"/>
</dbReference>
<name>A0A6B2NNU4_9RHOB</name>
<evidence type="ECO:0000256" key="5">
    <source>
        <dbReference type="ARBA" id="ARBA00023136"/>
    </source>
</evidence>
<feature type="transmembrane region" description="Helical" evidence="6">
    <location>
        <begin position="132"/>
        <end position="150"/>
    </location>
</feature>
<organism evidence="8">
    <name type="scientific">Ruegeria sp. PrR005</name>
    <dbReference type="NCBI Taxonomy" id="2706882"/>
    <lineage>
        <taxon>Bacteria</taxon>
        <taxon>Pseudomonadati</taxon>
        <taxon>Pseudomonadota</taxon>
        <taxon>Alphaproteobacteria</taxon>
        <taxon>Rhodobacterales</taxon>
        <taxon>Roseobacteraceae</taxon>
        <taxon>Ruegeria</taxon>
    </lineage>
</organism>
<feature type="transmembrane region" description="Helical" evidence="6">
    <location>
        <begin position="236"/>
        <end position="258"/>
    </location>
</feature>
<feature type="domain" description="Major facilitator superfamily (MFS) profile" evidence="7">
    <location>
        <begin position="7"/>
        <end position="382"/>
    </location>
</feature>
<comment type="subcellular location">
    <subcellularLocation>
        <location evidence="1">Cell membrane</location>
        <topology evidence="1">Multi-pass membrane protein</topology>
    </subcellularLocation>
</comment>
<comment type="caution">
    <text evidence="8">The sequence shown here is derived from an EMBL/GenBank/DDBJ whole genome shotgun (WGS) entry which is preliminary data.</text>
</comment>
<keyword evidence="4 6" id="KW-1133">Transmembrane helix</keyword>
<dbReference type="InterPro" id="IPR011701">
    <property type="entry name" value="MFS"/>
</dbReference>
<feature type="transmembrane region" description="Helical" evidence="6">
    <location>
        <begin position="43"/>
        <end position="68"/>
    </location>
</feature>
<feature type="transmembrane region" description="Helical" evidence="6">
    <location>
        <begin position="330"/>
        <end position="350"/>
    </location>
</feature>
<keyword evidence="3 6" id="KW-0812">Transmembrane</keyword>
<evidence type="ECO:0000256" key="2">
    <source>
        <dbReference type="ARBA" id="ARBA00022475"/>
    </source>
</evidence>
<evidence type="ECO:0000256" key="4">
    <source>
        <dbReference type="ARBA" id="ARBA00022989"/>
    </source>
</evidence>
<keyword evidence="5 6" id="KW-0472">Membrane</keyword>
<evidence type="ECO:0000256" key="6">
    <source>
        <dbReference type="SAM" id="Phobius"/>
    </source>
</evidence>
<dbReference type="InterPro" id="IPR036259">
    <property type="entry name" value="MFS_trans_sf"/>
</dbReference>
<dbReference type="GO" id="GO:0005886">
    <property type="term" value="C:plasma membrane"/>
    <property type="evidence" value="ECO:0007669"/>
    <property type="project" value="UniProtKB-SubCell"/>
</dbReference>
<feature type="transmembrane region" description="Helical" evidence="6">
    <location>
        <begin position="270"/>
        <end position="288"/>
    </location>
</feature>